<name>A0ABU6QBF1_9FABA</name>
<feature type="domain" description="Nucleotidyl transferase" evidence="14">
    <location>
        <begin position="173"/>
        <end position="248"/>
    </location>
</feature>
<dbReference type="Pfam" id="PF00483">
    <property type="entry name" value="NTP_transferase"/>
    <property type="match status" value="1"/>
</dbReference>
<proteinExistence type="inferred from homology"/>
<keyword evidence="16" id="KW-1185">Reference proteome</keyword>
<evidence type="ECO:0000256" key="3">
    <source>
        <dbReference type="ARBA" id="ARBA00004727"/>
    </source>
</evidence>
<evidence type="ECO:0000256" key="5">
    <source>
        <dbReference type="ARBA" id="ARBA00012460"/>
    </source>
</evidence>
<comment type="similarity">
    <text evidence="4">Belongs to the bacterial/plant glucose-1-phosphate adenylyltransferase family.</text>
</comment>
<evidence type="ECO:0000256" key="13">
    <source>
        <dbReference type="ARBA" id="ARBA00032494"/>
    </source>
</evidence>
<keyword evidence="6" id="KW-0021">Allosteric enzyme</keyword>
<dbReference type="InterPro" id="IPR029044">
    <property type="entry name" value="Nucleotide-diphossugar_trans"/>
</dbReference>
<evidence type="ECO:0000256" key="11">
    <source>
        <dbReference type="ARBA" id="ARBA00030645"/>
    </source>
</evidence>
<keyword evidence="9" id="KW-0547">Nucleotide-binding</keyword>
<dbReference type="SUPFAM" id="SSF53448">
    <property type="entry name" value="Nucleotide-diphospho-sugar transferases"/>
    <property type="match status" value="1"/>
</dbReference>
<comment type="caution">
    <text evidence="15">The sequence shown here is derived from an EMBL/GenBank/DDBJ whole genome shotgun (WGS) entry which is preliminary data.</text>
</comment>
<gene>
    <name evidence="15" type="ORF">PIB30_028654</name>
</gene>
<evidence type="ECO:0000313" key="15">
    <source>
        <dbReference type="EMBL" id="MED6108920.1"/>
    </source>
</evidence>
<evidence type="ECO:0000259" key="14">
    <source>
        <dbReference type="Pfam" id="PF00483"/>
    </source>
</evidence>
<reference evidence="15 16" key="1">
    <citation type="journal article" date="2023" name="Plants (Basel)">
        <title>Bridging the Gap: Combining Genomics and Transcriptomics Approaches to Understand Stylosanthes scabra, an Orphan Legume from the Brazilian Caatinga.</title>
        <authorList>
            <person name="Ferreira-Neto J.R.C."/>
            <person name="da Silva M.D."/>
            <person name="Binneck E."/>
            <person name="de Melo N.F."/>
            <person name="da Silva R.H."/>
            <person name="de Melo A.L.T.M."/>
            <person name="Pandolfi V."/>
            <person name="Bustamante F.O."/>
            <person name="Brasileiro-Vidal A.C."/>
            <person name="Benko-Iseppon A.M."/>
        </authorList>
    </citation>
    <scope>NUCLEOTIDE SEQUENCE [LARGE SCALE GENOMIC DNA]</scope>
    <source>
        <tissue evidence="15">Leaves</tissue>
    </source>
</reference>
<dbReference type="EMBL" id="JASCZI010000114">
    <property type="protein sequence ID" value="MED6108920.1"/>
    <property type="molecule type" value="Genomic_DNA"/>
</dbReference>
<protein>
    <recommendedName>
        <fullName evidence="5">glucose-1-phosphate adenylyltransferase</fullName>
        <ecNumber evidence="5">2.7.7.27</ecNumber>
    </recommendedName>
    <alternativeName>
        <fullName evidence="13">ADP-glucose pyrophosphorylase</fullName>
    </alternativeName>
    <alternativeName>
        <fullName evidence="12">ADP-glucose synthase</fullName>
    </alternativeName>
    <alternativeName>
        <fullName evidence="11">Alpha-D-glucose-1-phosphate adenyl transferase</fullName>
    </alternativeName>
</protein>
<sequence>MLLSPLLKKTGERIEIETKATVAGVAIEPERGYRLAAATVATAAVATTLTPLCKRCLLLFLLAKPCFLRLHFAEELRDDKLYSYLLLEIVERLKWWCSSVQQCAKIRQQGSNRRFNSFSLNRHLARSYNFGNGLTFGDGFVEDAKNKNIENILKLSGNHRYIMDYMDFVQVRVSDYGLMKIDQTGRIVQFAEKPKGTDLKKMHVALRWSCSSCNDFVSEIIPSVVKDHNVQAYLFNNYLKDIGTIKSSNNVFQVVICGVLEIDDSIM</sequence>
<keyword evidence="7" id="KW-0808">Transferase</keyword>
<evidence type="ECO:0000256" key="1">
    <source>
        <dbReference type="ARBA" id="ARBA00000956"/>
    </source>
</evidence>
<evidence type="ECO:0000256" key="4">
    <source>
        <dbReference type="ARBA" id="ARBA00010443"/>
    </source>
</evidence>
<keyword evidence="10" id="KW-0750">Starch biosynthesis</keyword>
<evidence type="ECO:0000256" key="9">
    <source>
        <dbReference type="ARBA" id="ARBA00022741"/>
    </source>
</evidence>
<dbReference type="InterPro" id="IPR011831">
    <property type="entry name" value="ADP-Glc_PPase"/>
</dbReference>
<comment type="catalytic activity">
    <reaction evidence="1">
        <text>alpha-D-glucose 1-phosphate + ATP + H(+) = ADP-alpha-D-glucose + diphosphate</text>
        <dbReference type="Rhea" id="RHEA:12120"/>
        <dbReference type="ChEBI" id="CHEBI:15378"/>
        <dbReference type="ChEBI" id="CHEBI:30616"/>
        <dbReference type="ChEBI" id="CHEBI:33019"/>
        <dbReference type="ChEBI" id="CHEBI:57498"/>
        <dbReference type="ChEBI" id="CHEBI:58601"/>
        <dbReference type="EC" id="2.7.7.27"/>
    </reaction>
</comment>
<evidence type="ECO:0000256" key="2">
    <source>
        <dbReference type="ARBA" id="ARBA00002231"/>
    </source>
</evidence>
<accession>A0ABU6QBF1</accession>
<comment type="function">
    <text evidence="2">This protein plays a role in synthesis of starch. It catalyzes the synthesis of the activated glycosyl donor, ADP-glucose from Glc-1-P and ATP.</text>
</comment>
<comment type="pathway">
    <text evidence="3">Glycan biosynthesis; starch biosynthesis.</text>
</comment>
<dbReference type="EC" id="2.7.7.27" evidence="5"/>
<evidence type="ECO:0000256" key="8">
    <source>
        <dbReference type="ARBA" id="ARBA00022695"/>
    </source>
</evidence>
<dbReference type="Gene3D" id="3.90.550.10">
    <property type="entry name" value="Spore Coat Polysaccharide Biosynthesis Protein SpsA, Chain A"/>
    <property type="match status" value="1"/>
</dbReference>
<evidence type="ECO:0000256" key="7">
    <source>
        <dbReference type="ARBA" id="ARBA00022679"/>
    </source>
</evidence>
<evidence type="ECO:0000256" key="12">
    <source>
        <dbReference type="ARBA" id="ARBA00030817"/>
    </source>
</evidence>
<dbReference type="Proteomes" id="UP001341840">
    <property type="component" value="Unassembled WGS sequence"/>
</dbReference>
<evidence type="ECO:0000256" key="10">
    <source>
        <dbReference type="ARBA" id="ARBA00022922"/>
    </source>
</evidence>
<evidence type="ECO:0000256" key="6">
    <source>
        <dbReference type="ARBA" id="ARBA00022533"/>
    </source>
</evidence>
<dbReference type="InterPro" id="IPR005835">
    <property type="entry name" value="NTP_transferase_dom"/>
</dbReference>
<dbReference type="PANTHER" id="PTHR43523:SF12">
    <property type="entry name" value="GLUCOSE-1-PHOSPHATE ADENYLYLTRANSFERASE LARGE SUBUNIT 1, CHLOROPLASTIC-RELATED"/>
    <property type="match status" value="1"/>
</dbReference>
<organism evidence="15 16">
    <name type="scientific">Stylosanthes scabra</name>
    <dbReference type="NCBI Taxonomy" id="79078"/>
    <lineage>
        <taxon>Eukaryota</taxon>
        <taxon>Viridiplantae</taxon>
        <taxon>Streptophyta</taxon>
        <taxon>Embryophyta</taxon>
        <taxon>Tracheophyta</taxon>
        <taxon>Spermatophyta</taxon>
        <taxon>Magnoliopsida</taxon>
        <taxon>eudicotyledons</taxon>
        <taxon>Gunneridae</taxon>
        <taxon>Pentapetalae</taxon>
        <taxon>rosids</taxon>
        <taxon>fabids</taxon>
        <taxon>Fabales</taxon>
        <taxon>Fabaceae</taxon>
        <taxon>Papilionoideae</taxon>
        <taxon>50 kb inversion clade</taxon>
        <taxon>dalbergioids sensu lato</taxon>
        <taxon>Dalbergieae</taxon>
        <taxon>Pterocarpus clade</taxon>
        <taxon>Stylosanthes</taxon>
    </lineage>
</organism>
<evidence type="ECO:0000313" key="16">
    <source>
        <dbReference type="Proteomes" id="UP001341840"/>
    </source>
</evidence>
<dbReference type="PANTHER" id="PTHR43523">
    <property type="entry name" value="GLUCOSE-1-PHOSPHATE ADENYLYLTRANSFERASE-RELATED"/>
    <property type="match status" value="1"/>
</dbReference>
<keyword evidence="8" id="KW-0548">Nucleotidyltransferase</keyword>